<keyword evidence="2" id="KW-1185">Reference proteome</keyword>
<gene>
    <name evidence="1" type="ORF">SUGI_1226890</name>
</gene>
<organism evidence="1 2">
    <name type="scientific">Cryptomeria japonica</name>
    <name type="common">Japanese cedar</name>
    <name type="synonym">Cupressus japonica</name>
    <dbReference type="NCBI Taxonomy" id="3369"/>
    <lineage>
        <taxon>Eukaryota</taxon>
        <taxon>Viridiplantae</taxon>
        <taxon>Streptophyta</taxon>
        <taxon>Embryophyta</taxon>
        <taxon>Tracheophyta</taxon>
        <taxon>Spermatophyta</taxon>
        <taxon>Pinopsida</taxon>
        <taxon>Pinidae</taxon>
        <taxon>Conifers II</taxon>
        <taxon>Cupressales</taxon>
        <taxon>Cupressaceae</taxon>
        <taxon>Cryptomeria</taxon>
    </lineage>
</organism>
<evidence type="ECO:0000313" key="2">
    <source>
        <dbReference type="Proteomes" id="UP001234787"/>
    </source>
</evidence>
<name>A0AAD3NRW8_CRYJA</name>
<dbReference type="EMBL" id="BSEH01000022">
    <property type="protein sequence ID" value="GLJ56532.1"/>
    <property type="molecule type" value="Genomic_DNA"/>
</dbReference>
<accession>A0AAD3NRW8</accession>
<evidence type="ECO:0000313" key="1">
    <source>
        <dbReference type="EMBL" id="GLJ56532.1"/>
    </source>
</evidence>
<protein>
    <submittedName>
        <fullName evidence="1">Uncharacterized protein</fullName>
    </submittedName>
</protein>
<sequence>MPTWLGMRIMRCYAYLSHGYAHYKLESMRIKYRYGKGGFQLLIGKRGACLPISATRKACGATCGKGLRSYGTCSATGKAFWPASATRKAGSRLRERLPDLPIHKFFQAGGEV</sequence>
<comment type="caution">
    <text evidence="1">The sequence shown here is derived from an EMBL/GenBank/DDBJ whole genome shotgun (WGS) entry which is preliminary data.</text>
</comment>
<dbReference type="AlphaFoldDB" id="A0AAD3NRW8"/>
<proteinExistence type="predicted"/>
<reference evidence="1" key="1">
    <citation type="submission" date="2022-12" db="EMBL/GenBank/DDBJ databases">
        <title>Chromosome-Level Genome Assembly of Japanese Cedar (Cryptomeriajaponica D. Don).</title>
        <authorList>
            <person name="Fujino T."/>
            <person name="Yamaguchi K."/>
            <person name="Yokoyama T."/>
            <person name="Hamanaka T."/>
            <person name="Harazono Y."/>
            <person name="Kamada H."/>
            <person name="Kobayashi W."/>
            <person name="Ujino-Ihara T."/>
            <person name="Uchiyama K."/>
            <person name="Matsumoto A."/>
            <person name="Izuno A."/>
            <person name="Tsumura Y."/>
            <person name="Toyoda A."/>
            <person name="Shigenobu S."/>
            <person name="Moriguchi Y."/>
            <person name="Ueno S."/>
            <person name="Kasahara M."/>
        </authorList>
    </citation>
    <scope>NUCLEOTIDE SEQUENCE</scope>
</reference>
<dbReference type="Proteomes" id="UP001234787">
    <property type="component" value="Unassembled WGS sequence"/>
</dbReference>